<protein>
    <submittedName>
        <fullName evidence="1">Mannosyl-3-phosphoglycerate synthase</fullName>
    </submittedName>
</protein>
<evidence type="ECO:0000313" key="1">
    <source>
        <dbReference type="EMBL" id="KAK0623745.1"/>
    </source>
</evidence>
<dbReference type="GO" id="GO:0005737">
    <property type="term" value="C:cytoplasm"/>
    <property type="evidence" value="ECO:0007669"/>
    <property type="project" value="InterPro"/>
</dbReference>
<dbReference type="Proteomes" id="UP001175000">
    <property type="component" value="Unassembled WGS sequence"/>
</dbReference>
<evidence type="ECO:0000313" key="2">
    <source>
        <dbReference type="Proteomes" id="UP001175000"/>
    </source>
</evidence>
<organism evidence="1 2">
    <name type="scientific">Immersiella caudata</name>
    <dbReference type="NCBI Taxonomy" id="314043"/>
    <lineage>
        <taxon>Eukaryota</taxon>
        <taxon>Fungi</taxon>
        <taxon>Dikarya</taxon>
        <taxon>Ascomycota</taxon>
        <taxon>Pezizomycotina</taxon>
        <taxon>Sordariomycetes</taxon>
        <taxon>Sordariomycetidae</taxon>
        <taxon>Sordariales</taxon>
        <taxon>Lasiosphaeriaceae</taxon>
        <taxon>Immersiella</taxon>
    </lineage>
</organism>
<name>A0AA39WYV8_9PEZI</name>
<dbReference type="GO" id="GO:0050504">
    <property type="term" value="F:mannosyl-3-phosphoglycerate synthase activity"/>
    <property type="evidence" value="ECO:0007669"/>
    <property type="project" value="InterPro"/>
</dbReference>
<reference evidence="1" key="1">
    <citation type="submission" date="2023-06" db="EMBL/GenBank/DDBJ databases">
        <title>Genome-scale phylogeny and comparative genomics of the fungal order Sordariales.</title>
        <authorList>
            <consortium name="Lawrence Berkeley National Laboratory"/>
            <person name="Hensen N."/>
            <person name="Bonometti L."/>
            <person name="Westerberg I."/>
            <person name="Brannstrom I.O."/>
            <person name="Guillou S."/>
            <person name="Cros-Aarteil S."/>
            <person name="Calhoun S."/>
            <person name="Haridas S."/>
            <person name="Kuo A."/>
            <person name="Mondo S."/>
            <person name="Pangilinan J."/>
            <person name="Riley R."/>
            <person name="Labutti K."/>
            <person name="Andreopoulos B."/>
            <person name="Lipzen A."/>
            <person name="Chen C."/>
            <person name="Yanf M."/>
            <person name="Daum C."/>
            <person name="Ng V."/>
            <person name="Clum A."/>
            <person name="Steindorff A."/>
            <person name="Ohm R."/>
            <person name="Martin F."/>
            <person name="Silar P."/>
            <person name="Natvig D."/>
            <person name="Lalanne C."/>
            <person name="Gautier V."/>
            <person name="Ament-Velasquez S.L."/>
            <person name="Kruys A."/>
            <person name="Hutchinson M.I."/>
            <person name="Powell A.J."/>
            <person name="Barry K."/>
            <person name="Miller A.N."/>
            <person name="Grigoriev I.V."/>
            <person name="Debuchy R."/>
            <person name="Gladieux P."/>
            <person name="Thoren M.H."/>
            <person name="Johannesson H."/>
        </authorList>
    </citation>
    <scope>NUCLEOTIDE SEQUENCE</scope>
    <source>
        <strain evidence="1">CBS 606.72</strain>
    </source>
</reference>
<comment type="caution">
    <text evidence="1">The sequence shown here is derived from an EMBL/GenBank/DDBJ whole genome shotgun (WGS) entry which is preliminary data.</text>
</comment>
<dbReference type="Gene3D" id="3.90.550.10">
    <property type="entry name" value="Spore Coat Polysaccharide Biosynthesis Protein SpsA, Chain A"/>
    <property type="match status" value="1"/>
</dbReference>
<dbReference type="GO" id="GO:0051479">
    <property type="term" value="P:mannosylglycerate biosynthetic process"/>
    <property type="evidence" value="ECO:0007669"/>
    <property type="project" value="InterPro"/>
</dbReference>
<proteinExistence type="predicted"/>
<dbReference type="AlphaFoldDB" id="A0AA39WYV8"/>
<keyword evidence="2" id="KW-1185">Reference proteome</keyword>
<gene>
    <name evidence="1" type="ORF">B0T14DRAFT_428317</name>
</gene>
<dbReference type="InterPro" id="IPR029044">
    <property type="entry name" value="Nucleotide-diphossugar_trans"/>
</dbReference>
<sequence length="413" mass="44944">MRVTKPATPGRIGHLTIDPEIEVVELDAGEASTPLIVDDDTIGVSYSALNKIHSQMAIIVPCKNEPTETINGVLKGIPRSCTIILVSNSNRTHSEDRYAEEVAMLQDFCRNGRKALAIHQKDHVAAAAICHAGMPELLDASGAIRNGKGEGMVLGLALIAALCCGIQYVGFVDADSKIPGSPHEYCRIYASGFAVSGHPSPSEDEHVMVRVHWSAKPKVREGRIDFSVVEGRSSCVVNDWLNRFLKLLVWDGDAASVTTANAGEHAMTMSLALKMRMAGGYAIEPFHYVDLLERQLNFTATPNTSPPASVVSSIPVRVMQIRSANPHFHNETEEDHITAMWGTGLSTIYHHLLGDTDNDDKMADLKSKMEKFVTEKTGHMDSLHPPMVYPPLETLDLPLLASGLLTAPSLQRI</sequence>
<dbReference type="EMBL" id="JAULSU010000003">
    <property type="protein sequence ID" value="KAK0623745.1"/>
    <property type="molecule type" value="Genomic_DNA"/>
</dbReference>
<accession>A0AA39WYV8</accession>
<dbReference type="Pfam" id="PF09488">
    <property type="entry name" value="Osmo_MPGsynth"/>
    <property type="match status" value="1"/>
</dbReference>
<dbReference type="InterPro" id="IPR012812">
    <property type="entry name" value="Osmo_MPG_synth"/>
</dbReference>